<feature type="compositionally biased region" description="Pro residues" evidence="5">
    <location>
        <begin position="197"/>
        <end position="206"/>
    </location>
</feature>
<keyword evidence="8" id="KW-1185">Reference proteome</keyword>
<comment type="caution">
    <text evidence="7">The sequence shown here is derived from an EMBL/GenBank/DDBJ whole genome shotgun (WGS) entry which is preliminary data.</text>
</comment>
<accession>A0ABV1VJY8</accession>
<evidence type="ECO:0000313" key="8">
    <source>
        <dbReference type="Proteomes" id="UP001490330"/>
    </source>
</evidence>
<evidence type="ECO:0000256" key="4">
    <source>
        <dbReference type="PROSITE-ProRule" id="PRU00335"/>
    </source>
</evidence>
<evidence type="ECO:0000256" key="2">
    <source>
        <dbReference type="ARBA" id="ARBA00023125"/>
    </source>
</evidence>
<dbReference type="SUPFAM" id="SSF46689">
    <property type="entry name" value="Homeodomain-like"/>
    <property type="match status" value="1"/>
</dbReference>
<keyword evidence="1" id="KW-0805">Transcription regulation</keyword>
<dbReference type="EMBL" id="JBEPCV010000025">
    <property type="protein sequence ID" value="MER6906758.1"/>
    <property type="molecule type" value="Genomic_DNA"/>
</dbReference>
<keyword evidence="2 4" id="KW-0238">DNA-binding</keyword>
<reference evidence="7 8" key="1">
    <citation type="submission" date="2024-06" db="EMBL/GenBank/DDBJ databases">
        <title>The Natural Products Discovery Center: Release of the First 8490 Sequenced Strains for Exploring Actinobacteria Biosynthetic Diversity.</title>
        <authorList>
            <person name="Kalkreuter E."/>
            <person name="Kautsar S.A."/>
            <person name="Yang D."/>
            <person name="Bader C.D."/>
            <person name="Teijaro C.N."/>
            <person name="Fluegel L."/>
            <person name="Davis C.M."/>
            <person name="Simpson J.R."/>
            <person name="Lauterbach L."/>
            <person name="Steele A.D."/>
            <person name="Gui C."/>
            <person name="Meng S."/>
            <person name="Li G."/>
            <person name="Viehrig K."/>
            <person name="Ye F."/>
            <person name="Su P."/>
            <person name="Kiefer A.F."/>
            <person name="Nichols A."/>
            <person name="Cepeda A.J."/>
            <person name="Yan W."/>
            <person name="Fan B."/>
            <person name="Jiang Y."/>
            <person name="Adhikari A."/>
            <person name="Zheng C.-J."/>
            <person name="Schuster L."/>
            <person name="Cowan T.M."/>
            <person name="Smanski M.J."/>
            <person name="Chevrette M.G."/>
            <person name="De Carvalho L.P.S."/>
            <person name="Shen B."/>
        </authorList>
    </citation>
    <scope>NUCLEOTIDE SEQUENCE [LARGE SCALE GENOMIC DNA]</scope>
    <source>
        <strain evidence="7 8">NPDC000632</strain>
    </source>
</reference>
<evidence type="ECO:0000256" key="5">
    <source>
        <dbReference type="SAM" id="MobiDB-lite"/>
    </source>
</evidence>
<evidence type="ECO:0000259" key="6">
    <source>
        <dbReference type="PROSITE" id="PS50977"/>
    </source>
</evidence>
<evidence type="ECO:0000256" key="1">
    <source>
        <dbReference type="ARBA" id="ARBA00023015"/>
    </source>
</evidence>
<feature type="domain" description="HTH tetR-type" evidence="6">
    <location>
        <begin position="6"/>
        <end position="66"/>
    </location>
</feature>
<dbReference type="InterPro" id="IPR009057">
    <property type="entry name" value="Homeodomain-like_sf"/>
</dbReference>
<proteinExistence type="predicted"/>
<dbReference type="PROSITE" id="PS50977">
    <property type="entry name" value="HTH_TETR_2"/>
    <property type="match status" value="1"/>
</dbReference>
<dbReference type="Proteomes" id="UP001490330">
    <property type="component" value="Unassembled WGS sequence"/>
</dbReference>
<dbReference type="PANTHER" id="PTHR30055">
    <property type="entry name" value="HTH-TYPE TRANSCRIPTIONAL REGULATOR RUTR"/>
    <property type="match status" value="1"/>
</dbReference>
<protein>
    <submittedName>
        <fullName evidence="7">ScbR family autoregulator-binding transcription factor</fullName>
    </submittedName>
</protein>
<sequence length="228" mass="24631">MQERARETRRSLLEAAACLFARQGYAGTSVNEICARSGRTSGSVYFHYANKEGIALAVVRDGFATWSGLAPRYEDRTVPSLDRLVVLSYEIARALSEDPLTRAGARLWAERNTINAELPDPFALWAAATTRLLAQALSEGRLAAHVRPAPTARTLVRAFFGFCVLTEALEGPEALTGRLADWWRLTLPSLQRDPPPERTPVPPPADGTPLAFGAAPPAPTTAGHGGTR</sequence>
<feature type="region of interest" description="Disordered" evidence="5">
    <location>
        <begin position="189"/>
        <end position="228"/>
    </location>
</feature>
<dbReference type="PRINTS" id="PR00455">
    <property type="entry name" value="HTHTETR"/>
</dbReference>
<gene>
    <name evidence="7" type="ORF">ABT322_24070</name>
</gene>
<feature type="DNA-binding region" description="H-T-H motif" evidence="4">
    <location>
        <begin position="29"/>
        <end position="48"/>
    </location>
</feature>
<dbReference type="NCBIfam" id="NF041196">
    <property type="entry name" value="ScbR_bind_reg"/>
    <property type="match status" value="1"/>
</dbReference>
<evidence type="ECO:0000313" key="7">
    <source>
        <dbReference type="EMBL" id="MER6906758.1"/>
    </source>
</evidence>
<dbReference type="SUPFAM" id="SSF48498">
    <property type="entry name" value="Tetracyclin repressor-like, C-terminal domain"/>
    <property type="match status" value="1"/>
</dbReference>
<dbReference type="InterPro" id="IPR001647">
    <property type="entry name" value="HTH_TetR"/>
</dbReference>
<keyword evidence="3" id="KW-0804">Transcription</keyword>
<dbReference type="Gene3D" id="1.10.357.10">
    <property type="entry name" value="Tetracycline Repressor, domain 2"/>
    <property type="match status" value="1"/>
</dbReference>
<dbReference type="InterPro" id="IPR050109">
    <property type="entry name" value="HTH-type_TetR-like_transc_reg"/>
</dbReference>
<dbReference type="InterPro" id="IPR036271">
    <property type="entry name" value="Tet_transcr_reg_TetR-rel_C_sf"/>
</dbReference>
<organism evidence="7 8">
    <name type="scientific">Streptomyces flaveolus</name>
    <dbReference type="NCBI Taxonomy" id="67297"/>
    <lineage>
        <taxon>Bacteria</taxon>
        <taxon>Bacillati</taxon>
        <taxon>Actinomycetota</taxon>
        <taxon>Actinomycetes</taxon>
        <taxon>Kitasatosporales</taxon>
        <taxon>Streptomycetaceae</taxon>
        <taxon>Streptomyces</taxon>
    </lineage>
</organism>
<name>A0ABV1VJY8_9ACTN</name>
<dbReference type="RefSeq" id="WP_350720853.1">
    <property type="nucleotide sequence ID" value="NZ_JBEPCO010000021.1"/>
</dbReference>
<dbReference type="PANTHER" id="PTHR30055:SF234">
    <property type="entry name" value="HTH-TYPE TRANSCRIPTIONAL REGULATOR BETI"/>
    <property type="match status" value="1"/>
</dbReference>
<dbReference type="Pfam" id="PF00440">
    <property type="entry name" value="TetR_N"/>
    <property type="match status" value="1"/>
</dbReference>
<dbReference type="InterPro" id="IPR054126">
    <property type="entry name" value="CprB_TetR_C"/>
</dbReference>
<evidence type="ECO:0000256" key="3">
    <source>
        <dbReference type="ARBA" id="ARBA00023163"/>
    </source>
</evidence>
<dbReference type="Pfam" id="PF21935">
    <property type="entry name" value="TetR_C_45"/>
    <property type="match status" value="1"/>
</dbReference>
<dbReference type="InterPro" id="IPR047923">
    <property type="entry name" value="ArpA-like"/>
</dbReference>